<feature type="transmembrane region" description="Helical" evidence="5">
    <location>
        <begin position="43"/>
        <end position="67"/>
    </location>
</feature>
<feature type="transmembrane region" description="Helical" evidence="5">
    <location>
        <begin position="364"/>
        <end position="384"/>
    </location>
</feature>
<evidence type="ECO:0000313" key="7">
    <source>
        <dbReference type="EMBL" id="UTV29526.1"/>
    </source>
</evidence>
<feature type="domain" description="Major facilitator superfamily (MFS) profile" evidence="6">
    <location>
        <begin position="4"/>
        <end position="390"/>
    </location>
</feature>
<feature type="compositionally biased region" description="Low complexity" evidence="4">
    <location>
        <begin position="422"/>
        <end position="441"/>
    </location>
</feature>
<feature type="transmembrane region" description="Helical" evidence="5">
    <location>
        <begin position="137"/>
        <end position="160"/>
    </location>
</feature>
<dbReference type="Gene3D" id="1.20.1250.20">
    <property type="entry name" value="MFS general substrate transporter like domains"/>
    <property type="match status" value="1"/>
</dbReference>
<accession>A0ABY5GK22</accession>
<dbReference type="RefSeq" id="WP_255390844.1">
    <property type="nucleotide sequence ID" value="NZ_CP101509.1"/>
</dbReference>
<dbReference type="PANTHER" id="PTHR23537">
    <property type="match status" value="1"/>
</dbReference>
<feature type="compositionally biased region" description="Polar residues" evidence="4">
    <location>
        <begin position="401"/>
        <end position="415"/>
    </location>
</feature>
<keyword evidence="1 5" id="KW-0812">Transmembrane</keyword>
<organism evidence="7 8">
    <name type="scientific">Photobacterium atrarenae</name>
    <dbReference type="NCBI Taxonomy" id="865757"/>
    <lineage>
        <taxon>Bacteria</taxon>
        <taxon>Pseudomonadati</taxon>
        <taxon>Pseudomonadota</taxon>
        <taxon>Gammaproteobacteria</taxon>
        <taxon>Vibrionales</taxon>
        <taxon>Vibrionaceae</taxon>
        <taxon>Photobacterium</taxon>
    </lineage>
</organism>
<feature type="transmembrane region" description="Helical" evidence="5">
    <location>
        <begin position="300"/>
        <end position="323"/>
    </location>
</feature>
<feature type="transmembrane region" description="Helical" evidence="5">
    <location>
        <begin position="207"/>
        <end position="226"/>
    </location>
</feature>
<dbReference type="Proteomes" id="UP001057998">
    <property type="component" value="Chromosome 2"/>
</dbReference>
<dbReference type="InterPro" id="IPR036259">
    <property type="entry name" value="MFS_trans_sf"/>
</dbReference>
<dbReference type="PANTHER" id="PTHR23537:SF1">
    <property type="entry name" value="SUGAR TRANSPORTER"/>
    <property type="match status" value="1"/>
</dbReference>
<dbReference type="InterPro" id="IPR020846">
    <property type="entry name" value="MFS_dom"/>
</dbReference>
<feature type="transmembrane region" description="Helical" evidence="5">
    <location>
        <begin position="79"/>
        <end position="99"/>
    </location>
</feature>
<evidence type="ECO:0000256" key="2">
    <source>
        <dbReference type="ARBA" id="ARBA00022989"/>
    </source>
</evidence>
<feature type="transmembrane region" description="Helical" evidence="5">
    <location>
        <begin position="277"/>
        <end position="294"/>
    </location>
</feature>
<keyword evidence="8" id="KW-1185">Reference proteome</keyword>
<sequence length="441" mass="46356">MNQRIDSTAASALCVGLNATILGIGLSRFAYTPLIPALSEQGWFLPALASYLGAANLIGYLIGALTAHQLSEWLGAKRTILTAMGLVTASFVLCASPAAFGWFAFWRFIAGMAGAILMVVGPSLALQYTNARNRPVVATMIFMGIGLGILLSASLMPYLLSLGLSTTWLALGGLSLCAAALGGLGLKRLPARAMPHTTDTAQSRSPLPSAVWLIVIAYGFDAAGFIPHTIFWVDYLTRELAIGRDAALLQWATLGAGAMLGPVIASRLVKFGGWQRALLSAYLLKTLAIVIPVASHSQLWLSLSSFLVGAMIPGIVSLTSGYLAEIVGVQQHKQVWGLATAGFAVVQALSGMAMSAFYDQSGSYAPQFPLAAGLMALGMLAIGFSRHVSAVPHDAAKPDLANQNPAIETPKTQNLVHPGNAQLQPTQPSTRPTTPQTMEDQ</sequence>
<feature type="transmembrane region" description="Helical" evidence="5">
    <location>
        <begin position="335"/>
        <end position="358"/>
    </location>
</feature>
<dbReference type="Pfam" id="PF06779">
    <property type="entry name" value="MFS_4"/>
    <property type="match status" value="1"/>
</dbReference>
<gene>
    <name evidence="7" type="ORF">NNL38_21140</name>
</gene>
<feature type="transmembrane region" description="Helical" evidence="5">
    <location>
        <begin position="105"/>
        <end position="125"/>
    </location>
</feature>
<keyword evidence="2 5" id="KW-1133">Transmembrane helix</keyword>
<feature type="transmembrane region" description="Helical" evidence="5">
    <location>
        <begin position="246"/>
        <end position="265"/>
    </location>
</feature>
<evidence type="ECO:0000256" key="4">
    <source>
        <dbReference type="SAM" id="MobiDB-lite"/>
    </source>
</evidence>
<protein>
    <submittedName>
        <fullName evidence="7">MFS transporter</fullName>
    </submittedName>
</protein>
<evidence type="ECO:0000256" key="5">
    <source>
        <dbReference type="SAM" id="Phobius"/>
    </source>
</evidence>
<dbReference type="PROSITE" id="PS50850">
    <property type="entry name" value="MFS"/>
    <property type="match status" value="1"/>
</dbReference>
<name>A0ABY5GK22_9GAMM</name>
<feature type="region of interest" description="Disordered" evidence="4">
    <location>
        <begin position="396"/>
        <end position="441"/>
    </location>
</feature>
<keyword evidence="3 5" id="KW-0472">Membrane</keyword>
<feature type="transmembrane region" description="Helical" evidence="5">
    <location>
        <begin position="166"/>
        <end position="186"/>
    </location>
</feature>
<evidence type="ECO:0000256" key="3">
    <source>
        <dbReference type="ARBA" id="ARBA00023136"/>
    </source>
</evidence>
<dbReference type="SUPFAM" id="SSF103473">
    <property type="entry name" value="MFS general substrate transporter"/>
    <property type="match status" value="1"/>
</dbReference>
<dbReference type="EMBL" id="CP101509">
    <property type="protein sequence ID" value="UTV29526.1"/>
    <property type="molecule type" value="Genomic_DNA"/>
</dbReference>
<evidence type="ECO:0000259" key="6">
    <source>
        <dbReference type="PROSITE" id="PS50850"/>
    </source>
</evidence>
<evidence type="ECO:0000256" key="1">
    <source>
        <dbReference type="ARBA" id="ARBA00022692"/>
    </source>
</evidence>
<dbReference type="InterPro" id="IPR010645">
    <property type="entry name" value="MFS_4"/>
</dbReference>
<evidence type="ECO:0000313" key="8">
    <source>
        <dbReference type="Proteomes" id="UP001057998"/>
    </source>
</evidence>
<reference evidence="7" key="1">
    <citation type="submission" date="2022-07" db="EMBL/GenBank/DDBJ databases">
        <title>Genome sequencing of Photobacterium atrarenae GJH2-4.</title>
        <authorList>
            <person name="Park S.-J."/>
        </authorList>
    </citation>
    <scope>NUCLEOTIDE SEQUENCE</scope>
    <source>
        <strain evidence="7">GJH2-4</strain>
    </source>
</reference>
<proteinExistence type="predicted"/>
<feature type="transmembrane region" description="Helical" evidence="5">
    <location>
        <begin position="12"/>
        <end position="31"/>
    </location>
</feature>